<keyword evidence="8 10" id="KW-1133">Transmembrane helix</keyword>
<comment type="subcellular location">
    <subcellularLocation>
        <location evidence="2">Cell membrane</location>
        <topology evidence="2">Single-pass membrane protein</topology>
    </subcellularLocation>
</comment>
<comment type="function">
    <text evidence="1 10">Controls the rotational direction of flagella during chemotaxis.</text>
</comment>
<dbReference type="Proteomes" id="UP000001968">
    <property type="component" value="Chromosome"/>
</dbReference>
<evidence type="ECO:0000256" key="9">
    <source>
        <dbReference type="ARBA" id="ARBA00023136"/>
    </source>
</evidence>
<dbReference type="EMBL" id="CP000448">
    <property type="protein sequence ID" value="ABI68178.1"/>
    <property type="molecule type" value="Genomic_DNA"/>
</dbReference>
<dbReference type="PANTHER" id="PTHR35091">
    <property type="entry name" value="FLAGELLAR PROTEIN FLIL"/>
    <property type="match status" value="1"/>
</dbReference>
<keyword evidence="11" id="KW-0966">Cell projection</keyword>
<evidence type="ECO:0000256" key="5">
    <source>
        <dbReference type="ARBA" id="ARBA00022500"/>
    </source>
</evidence>
<proteinExistence type="inferred from homology"/>
<dbReference type="PANTHER" id="PTHR35091:SF2">
    <property type="entry name" value="FLAGELLAR PROTEIN FLIL"/>
    <property type="match status" value="1"/>
</dbReference>
<keyword evidence="11" id="KW-0969">Cilium</keyword>
<dbReference type="AlphaFoldDB" id="Q0AYM6"/>
<feature type="transmembrane region" description="Helical" evidence="10">
    <location>
        <begin position="20"/>
        <end position="40"/>
    </location>
</feature>
<sequence>MADEKDSEVKPRLDINIDMKLIIIGLLVFVVAVGGSYFLMKSLMAPLMPKQEGAGKLMTGNLVEVGEFTTNINDVNGQRFLKVKVTVEVSTDDKKAQEKITQYMPVIKDSILTIISSKTVADLDVRNRNNLKAEIKNDLNAKIGANTVLNVYFTDFIMQ</sequence>
<evidence type="ECO:0000256" key="4">
    <source>
        <dbReference type="ARBA" id="ARBA00022475"/>
    </source>
</evidence>
<evidence type="ECO:0000256" key="3">
    <source>
        <dbReference type="ARBA" id="ARBA00008281"/>
    </source>
</evidence>
<keyword evidence="11" id="KW-0282">Flagellum</keyword>
<protein>
    <recommendedName>
        <fullName evidence="10">Flagellar protein FliL</fullName>
    </recommendedName>
</protein>
<keyword evidence="6 10" id="KW-0812">Transmembrane</keyword>
<accession>Q0AYM6</accession>
<evidence type="ECO:0000313" key="12">
    <source>
        <dbReference type="Proteomes" id="UP000001968"/>
    </source>
</evidence>
<organism evidence="11 12">
    <name type="scientific">Syntrophomonas wolfei subsp. wolfei (strain DSM 2245B / Goettingen)</name>
    <dbReference type="NCBI Taxonomy" id="335541"/>
    <lineage>
        <taxon>Bacteria</taxon>
        <taxon>Bacillati</taxon>
        <taxon>Bacillota</taxon>
        <taxon>Clostridia</taxon>
        <taxon>Eubacteriales</taxon>
        <taxon>Syntrophomonadaceae</taxon>
        <taxon>Syntrophomonas</taxon>
    </lineage>
</organism>
<dbReference type="GO" id="GO:0006935">
    <property type="term" value="P:chemotaxis"/>
    <property type="evidence" value="ECO:0007669"/>
    <property type="project" value="UniProtKB-KW"/>
</dbReference>
<keyword evidence="4 10" id="KW-1003">Cell membrane</keyword>
<dbReference type="KEGG" id="swo:Swol_0860"/>
<dbReference type="GO" id="GO:0009425">
    <property type="term" value="C:bacterial-type flagellum basal body"/>
    <property type="evidence" value="ECO:0007669"/>
    <property type="project" value="InterPro"/>
</dbReference>
<evidence type="ECO:0000313" key="11">
    <source>
        <dbReference type="EMBL" id="ABI68178.1"/>
    </source>
</evidence>
<dbReference type="GO" id="GO:0005886">
    <property type="term" value="C:plasma membrane"/>
    <property type="evidence" value="ECO:0007669"/>
    <property type="project" value="UniProtKB-SubCell"/>
</dbReference>
<dbReference type="Pfam" id="PF03748">
    <property type="entry name" value="FliL"/>
    <property type="match status" value="1"/>
</dbReference>
<comment type="similarity">
    <text evidence="3 10">Belongs to the FliL family.</text>
</comment>
<dbReference type="STRING" id="335541.Swol_0860"/>
<dbReference type="RefSeq" id="WP_011640283.1">
    <property type="nucleotide sequence ID" value="NC_008346.1"/>
</dbReference>
<keyword evidence="5 10" id="KW-0145">Chemotaxis</keyword>
<evidence type="ECO:0000256" key="6">
    <source>
        <dbReference type="ARBA" id="ARBA00022692"/>
    </source>
</evidence>
<keyword evidence="7 10" id="KW-0283">Flagellar rotation</keyword>
<dbReference type="HOGENOM" id="CLU_099018_2_0_9"/>
<gene>
    <name evidence="11" type="ordered locus">Swol_0860</name>
</gene>
<evidence type="ECO:0000256" key="2">
    <source>
        <dbReference type="ARBA" id="ARBA00004162"/>
    </source>
</evidence>
<keyword evidence="9 10" id="KW-0472">Membrane</keyword>
<evidence type="ECO:0000256" key="10">
    <source>
        <dbReference type="RuleBase" id="RU364125"/>
    </source>
</evidence>
<dbReference type="GO" id="GO:0071978">
    <property type="term" value="P:bacterial-type flagellum-dependent swarming motility"/>
    <property type="evidence" value="ECO:0007669"/>
    <property type="project" value="TreeGrafter"/>
</dbReference>
<reference evidence="12" key="1">
    <citation type="journal article" date="2010" name="Environ. Microbiol.">
        <title>The genome of Syntrophomonas wolfei: new insights into syntrophic metabolism and biohydrogen production.</title>
        <authorList>
            <person name="Sieber J.R."/>
            <person name="Sims D.R."/>
            <person name="Han C."/>
            <person name="Kim E."/>
            <person name="Lykidis A."/>
            <person name="Lapidus A.L."/>
            <person name="McDonnald E."/>
            <person name="Rohlin L."/>
            <person name="Culley D.E."/>
            <person name="Gunsalus R."/>
            <person name="McInerney M.J."/>
        </authorList>
    </citation>
    <scope>NUCLEOTIDE SEQUENCE [LARGE SCALE GENOMIC DNA]</scope>
    <source>
        <strain evidence="12">DSM 2245B / Goettingen</strain>
    </source>
</reference>
<dbReference type="InterPro" id="IPR005503">
    <property type="entry name" value="FliL"/>
</dbReference>
<evidence type="ECO:0000256" key="7">
    <source>
        <dbReference type="ARBA" id="ARBA00022779"/>
    </source>
</evidence>
<name>Q0AYM6_SYNWW</name>
<evidence type="ECO:0000256" key="8">
    <source>
        <dbReference type="ARBA" id="ARBA00022989"/>
    </source>
</evidence>
<dbReference type="eggNOG" id="COG1580">
    <property type="taxonomic scope" value="Bacteria"/>
</dbReference>
<keyword evidence="12" id="KW-1185">Reference proteome</keyword>
<evidence type="ECO:0000256" key="1">
    <source>
        <dbReference type="ARBA" id="ARBA00002254"/>
    </source>
</evidence>